<accession>A0A2A8CVW6</accession>
<organism evidence="1 2">
    <name type="scientific">Longibacter salinarum</name>
    <dbReference type="NCBI Taxonomy" id="1850348"/>
    <lineage>
        <taxon>Bacteria</taxon>
        <taxon>Pseudomonadati</taxon>
        <taxon>Rhodothermota</taxon>
        <taxon>Rhodothermia</taxon>
        <taxon>Rhodothermales</taxon>
        <taxon>Salisaetaceae</taxon>
        <taxon>Longibacter</taxon>
    </lineage>
</organism>
<dbReference type="EMBL" id="PDEQ01000006">
    <property type="protein sequence ID" value="PEN12763.1"/>
    <property type="molecule type" value="Genomic_DNA"/>
</dbReference>
<evidence type="ECO:0000313" key="1">
    <source>
        <dbReference type="EMBL" id="PEN12763.1"/>
    </source>
</evidence>
<name>A0A2A8CVW6_9BACT</name>
<gene>
    <name evidence="1" type="ORF">CRI94_12125</name>
</gene>
<comment type="caution">
    <text evidence="1">The sequence shown here is derived from an EMBL/GenBank/DDBJ whole genome shotgun (WGS) entry which is preliminary data.</text>
</comment>
<evidence type="ECO:0000313" key="2">
    <source>
        <dbReference type="Proteomes" id="UP000220102"/>
    </source>
</evidence>
<dbReference type="Proteomes" id="UP000220102">
    <property type="component" value="Unassembled WGS sequence"/>
</dbReference>
<keyword evidence="2" id="KW-1185">Reference proteome</keyword>
<reference evidence="1 2" key="1">
    <citation type="submission" date="2017-10" db="EMBL/GenBank/DDBJ databases">
        <title>Draft genome of Longibacter Salinarum.</title>
        <authorList>
            <person name="Goh K.M."/>
            <person name="Shamsir M.S."/>
            <person name="Lim S.W."/>
        </authorList>
    </citation>
    <scope>NUCLEOTIDE SEQUENCE [LARGE SCALE GENOMIC DNA]</scope>
    <source>
        <strain evidence="1 2">KCTC 52045</strain>
    </source>
</reference>
<sequence>MNTRPHFFTLVSDHLVRASLILAAAFLVITGCDSSSNGIVDASSDEFSKSANGSYEVCEYVDFNSLSHGDAITSGSIFGTTLSFSADRYAPGAAAGISPVAFDTDLDGTVSPDPDLVWNNGQCADCDGQGRLLVIPSSTGFAADGDHQWGGKVTISGFSGSGIYIKSYVTVDNESYEAPVSLYVDGVQVGASTGQGNGSVEKVTTTSTPVINNSMLFTLGTETLDNQTGSGGIDDLEMCRMVERGDEGCTLGYWKNHTGDGPGNQENAWAATGYSPYQTVGSVFSSAAAYGLDDDTLLEALSYRGGPDATAAARLLLKQAIAAVLSSAHPDVAYAGPSASTTIANVNAALDSGDRETMLDLSYELDEYNNAGCPL</sequence>
<dbReference type="OrthoDB" id="599464at2"/>
<protein>
    <submittedName>
        <fullName evidence="1">Uncharacterized protein</fullName>
    </submittedName>
</protein>
<dbReference type="RefSeq" id="WP_098076101.1">
    <property type="nucleotide sequence ID" value="NZ_PDEQ01000006.1"/>
</dbReference>
<dbReference type="AlphaFoldDB" id="A0A2A8CVW6"/>
<proteinExistence type="predicted"/>
<dbReference type="PROSITE" id="PS51257">
    <property type="entry name" value="PROKAR_LIPOPROTEIN"/>
    <property type="match status" value="1"/>
</dbReference>